<feature type="domain" description="Solute-binding protein family 3/N-terminal" evidence="4">
    <location>
        <begin position="58"/>
        <end position="286"/>
    </location>
</feature>
<protein>
    <submittedName>
        <fullName evidence="5">Polar amino acid transport system substrate-binding protein</fullName>
    </submittedName>
</protein>
<dbReference type="PANTHER" id="PTHR35936:SF19">
    <property type="entry name" value="AMINO-ACID-BINDING PROTEIN YXEM-RELATED"/>
    <property type="match status" value="1"/>
</dbReference>
<dbReference type="OrthoDB" id="8454826at2"/>
<dbReference type="Proteomes" id="UP000199012">
    <property type="component" value="Unassembled WGS sequence"/>
</dbReference>
<keyword evidence="1 3" id="KW-0732">Signal</keyword>
<dbReference type="PROSITE" id="PS51257">
    <property type="entry name" value="PROKAR_LIPOPROTEIN"/>
    <property type="match status" value="1"/>
</dbReference>
<dbReference type="SUPFAM" id="SSF53850">
    <property type="entry name" value="Periplasmic binding protein-like II"/>
    <property type="match status" value="1"/>
</dbReference>
<name>A0A1I0Y5B8_9CELL</name>
<feature type="signal peptide" evidence="3">
    <location>
        <begin position="1"/>
        <end position="22"/>
    </location>
</feature>
<evidence type="ECO:0000256" key="3">
    <source>
        <dbReference type="SAM" id="SignalP"/>
    </source>
</evidence>
<dbReference type="Gene3D" id="3.40.190.10">
    <property type="entry name" value="Periplasmic binding protein-like II"/>
    <property type="match status" value="2"/>
</dbReference>
<dbReference type="Pfam" id="PF00497">
    <property type="entry name" value="SBP_bac_3"/>
    <property type="match status" value="1"/>
</dbReference>
<proteinExistence type="predicted"/>
<dbReference type="AlphaFoldDB" id="A0A1I0Y5B8"/>
<gene>
    <name evidence="5" type="ORF">SAMN05421867_106131</name>
</gene>
<organism evidence="5 6">
    <name type="scientific">Cellulomonas marina</name>
    <dbReference type="NCBI Taxonomy" id="988821"/>
    <lineage>
        <taxon>Bacteria</taxon>
        <taxon>Bacillati</taxon>
        <taxon>Actinomycetota</taxon>
        <taxon>Actinomycetes</taxon>
        <taxon>Micrococcales</taxon>
        <taxon>Cellulomonadaceae</taxon>
        <taxon>Cellulomonas</taxon>
    </lineage>
</organism>
<evidence type="ECO:0000259" key="4">
    <source>
        <dbReference type="SMART" id="SM00062"/>
    </source>
</evidence>
<evidence type="ECO:0000313" key="5">
    <source>
        <dbReference type="EMBL" id="SFB07333.1"/>
    </source>
</evidence>
<reference evidence="5 6" key="1">
    <citation type="submission" date="2016-10" db="EMBL/GenBank/DDBJ databases">
        <authorList>
            <person name="de Groot N.N."/>
        </authorList>
    </citation>
    <scope>NUCLEOTIDE SEQUENCE [LARGE SCALE GENOMIC DNA]</scope>
    <source>
        <strain evidence="5 6">CGMCC 4.6945</strain>
    </source>
</reference>
<evidence type="ECO:0000313" key="6">
    <source>
        <dbReference type="Proteomes" id="UP000199012"/>
    </source>
</evidence>
<dbReference type="STRING" id="988821.SAMN05421867_106131"/>
<dbReference type="EMBL" id="FOKA01000006">
    <property type="protein sequence ID" value="SFB07333.1"/>
    <property type="molecule type" value="Genomic_DNA"/>
</dbReference>
<dbReference type="InterPro" id="IPR001638">
    <property type="entry name" value="Solute-binding_3/MltF_N"/>
</dbReference>
<sequence>MRRALALAAVSLLGSLALVGCAPVDETPSGGSSAGAGTSTADAGTATGGDLPTLTDGVLTIATSEPAYEPWVVGDDPTTGEGYEAAVAYAVADRLGYAADDVEWVRATFEQIIAPGAKTFDLAINQVSITDERRENLDFSSSYYDTAQAVVTLETAAAADAASLADLAPLRIGAMVGTTSAQVAEDAIAPTTDVQLFNDNDQVKQALVAGLVDAIVVDLPTALYLSAVELEGGVLVGQLPAGADPDQFGLVLDKGSALTEPVTEAVDALRADGTLADLEAQWLTDAAGAPVLR</sequence>
<accession>A0A1I0Y5B8</accession>
<evidence type="ECO:0000256" key="2">
    <source>
        <dbReference type="SAM" id="MobiDB-lite"/>
    </source>
</evidence>
<dbReference type="RefSeq" id="WP_090032344.1">
    <property type="nucleotide sequence ID" value="NZ_BONM01000006.1"/>
</dbReference>
<dbReference type="SMART" id="SM00062">
    <property type="entry name" value="PBPb"/>
    <property type="match status" value="1"/>
</dbReference>
<dbReference type="CDD" id="cd13530">
    <property type="entry name" value="PBP2_peptides_like"/>
    <property type="match status" value="1"/>
</dbReference>
<keyword evidence="6" id="KW-1185">Reference proteome</keyword>
<evidence type="ECO:0000256" key="1">
    <source>
        <dbReference type="ARBA" id="ARBA00022729"/>
    </source>
</evidence>
<feature type="chain" id="PRO_5039121467" evidence="3">
    <location>
        <begin position="23"/>
        <end position="293"/>
    </location>
</feature>
<feature type="region of interest" description="Disordered" evidence="2">
    <location>
        <begin position="27"/>
        <end position="51"/>
    </location>
</feature>
<dbReference type="PANTHER" id="PTHR35936">
    <property type="entry name" value="MEMBRANE-BOUND LYTIC MUREIN TRANSGLYCOSYLASE F"/>
    <property type="match status" value="1"/>
</dbReference>